<dbReference type="GO" id="GO:0000786">
    <property type="term" value="C:nucleosome"/>
    <property type="evidence" value="ECO:0007669"/>
    <property type="project" value="UniProtKB-KW"/>
</dbReference>
<dbReference type="GO" id="GO:0003677">
    <property type="term" value="F:DNA binding"/>
    <property type="evidence" value="ECO:0007669"/>
    <property type="project" value="UniProtKB-KW"/>
</dbReference>
<evidence type="ECO:0000256" key="4">
    <source>
        <dbReference type="ARBA" id="ARBA00022454"/>
    </source>
</evidence>
<comment type="subcellular location">
    <subcellularLocation>
        <location evidence="2">Chromosome</location>
    </subcellularLocation>
    <subcellularLocation>
        <location evidence="1">Nucleus</location>
    </subcellularLocation>
</comment>
<dbReference type="PRINTS" id="PR00623">
    <property type="entry name" value="HISTONEH4"/>
</dbReference>
<comment type="caution">
    <text evidence="8">The sequence shown here is derived from an EMBL/GenBank/DDBJ whole genome shotgun (WGS) entry which is preliminary data.</text>
</comment>
<evidence type="ECO:0008006" key="10">
    <source>
        <dbReference type="Google" id="ProtNLM"/>
    </source>
</evidence>
<evidence type="ECO:0000313" key="8">
    <source>
        <dbReference type="EMBL" id="CAK7349395.1"/>
    </source>
</evidence>
<evidence type="ECO:0000256" key="5">
    <source>
        <dbReference type="ARBA" id="ARBA00023125"/>
    </source>
</evidence>
<keyword evidence="6" id="KW-0539">Nucleus</keyword>
<dbReference type="Proteomes" id="UP001314170">
    <property type="component" value="Unassembled WGS sequence"/>
</dbReference>
<evidence type="ECO:0000256" key="6">
    <source>
        <dbReference type="ARBA" id="ARBA00023242"/>
    </source>
</evidence>
<comment type="similarity">
    <text evidence="3">Belongs to the histone H4 family.</text>
</comment>
<dbReference type="GO" id="GO:0005634">
    <property type="term" value="C:nucleus"/>
    <property type="evidence" value="ECO:0007669"/>
    <property type="project" value="UniProtKB-SubCell"/>
</dbReference>
<name>A0AAV1SEF8_9ROSI</name>
<gene>
    <name evidence="8" type="ORF">DCAF_LOCUS22109</name>
</gene>
<keyword evidence="9" id="KW-1185">Reference proteome</keyword>
<dbReference type="SUPFAM" id="SSF47113">
    <property type="entry name" value="Histone-fold"/>
    <property type="match status" value="1"/>
</dbReference>
<keyword evidence="4" id="KW-0158">Chromosome</keyword>
<keyword evidence="7" id="KW-0544">Nucleosome core</keyword>
<evidence type="ECO:0000256" key="1">
    <source>
        <dbReference type="ARBA" id="ARBA00004123"/>
    </source>
</evidence>
<sequence length="128" mass="15312">MGSKIFLDNMIRDVVTYTEHAMRKIVLAMDVVYALKRQGCTLYGFSGLGFFVIFPKSNTPNIDVSRYMLYKQLLMRSEEMRRMRDDDLWIRLGRRRKNNEDGGLWEIEMESKRRRMMKPLVRVRVVLI</sequence>
<dbReference type="EMBL" id="CAWUPB010001173">
    <property type="protein sequence ID" value="CAK7349395.1"/>
    <property type="molecule type" value="Genomic_DNA"/>
</dbReference>
<accession>A0AAV1SEF8</accession>
<evidence type="ECO:0000256" key="3">
    <source>
        <dbReference type="ARBA" id="ARBA00006564"/>
    </source>
</evidence>
<organism evidence="8 9">
    <name type="scientific">Dovyalis caffra</name>
    <dbReference type="NCBI Taxonomy" id="77055"/>
    <lineage>
        <taxon>Eukaryota</taxon>
        <taxon>Viridiplantae</taxon>
        <taxon>Streptophyta</taxon>
        <taxon>Embryophyta</taxon>
        <taxon>Tracheophyta</taxon>
        <taxon>Spermatophyta</taxon>
        <taxon>Magnoliopsida</taxon>
        <taxon>eudicotyledons</taxon>
        <taxon>Gunneridae</taxon>
        <taxon>Pentapetalae</taxon>
        <taxon>rosids</taxon>
        <taxon>fabids</taxon>
        <taxon>Malpighiales</taxon>
        <taxon>Salicaceae</taxon>
        <taxon>Flacourtieae</taxon>
        <taxon>Dovyalis</taxon>
    </lineage>
</organism>
<dbReference type="PANTHER" id="PTHR10484">
    <property type="entry name" value="HISTONE H4"/>
    <property type="match status" value="1"/>
</dbReference>
<evidence type="ECO:0000256" key="2">
    <source>
        <dbReference type="ARBA" id="ARBA00004286"/>
    </source>
</evidence>
<dbReference type="GO" id="GO:0046982">
    <property type="term" value="F:protein heterodimerization activity"/>
    <property type="evidence" value="ECO:0007669"/>
    <property type="project" value="InterPro"/>
</dbReference>
<dbReference type="Gene3D" id="1.10.20.10">
    <property type="entry name" value="Histone, subunit A"/>
    <property type="match status" value="1"/>
</dbReference>
<reference evidence="8 9" key="1">
    <citation type="submission" date="2024-01" db="EMBL/GenBank/DDBJ databases">
        <authorList>
            <person name="Waweru B."/>
        </authorList>
    </citation>
    <scope>NUCLEOTIDE SEQUENCE [LARGE SCALE GENOMIC DNA]</scope>
</reference>
<proteinExistence type="inferred from homology"/>
<evidence type="ECO:0000256" key="7">
    <source>
        <dbReference type="ARBA" id="ARBA00023269"/>
    </source>
</evidence>
<evidence type="ECO:0000313" key="9">
    <source>
        <dbReference type="Proteomes" id="UP001314170"/>
    </source>
</evidence>
<dbReference type="GO" id="GO:0030527">
    <property type="term" value="F:structural constituent of chromatin"/>
    <property type="evidence" value="ECO:0007669"/>
    <property type="project" value="InterPro"/>
</dbReference>
<keyword evidence="5" id="KW-0238">DNA-binding</keyword>
<dbReference type="AlphaFoldDB" id="A0AAV1SEF8"/>
<protein>
    <recommendedName>
        <fullName evidence="10">Histone H4</fullName>
    </recommendedName>
</protein>
<dbReference type="InterPro" id="IPR001951">
    <property type="entry name" value="Histone_H4"/>
</dbReference>
<dbReference type="InterPro" id="IPR009072">
    <property type="entry name" value="Histone-fold"/>
</dbReference>